<reference evidence="2 3" key="1">
    <citation type="submission" date="2016-12" db="EMBL/GenBank/DDBJ databases">
        <authorList>
            <person name="Song W.-J."/>
            <person name="Kurnit D.M."/>
        </authorList>
    </citation>
    <scope>NUCLEOTIDE SEQUENCE [LARGE SCALE GENOMIC DNA]</scope>
    <source>
        <strain evidence="2 3">DSM 12503</strain>
    </source>
</reference>
<accession>A0A1M7YFG4</accession>
<dbReference type="EMBL" id="FRFD01000009">
    <property type="protein sequence ID" value="SHO51384.1"/>
    <property type="molecule type" value="Genomic_DNA"/>
</dbReference>
<dbReference type="RefSeq" id="WP_073589816.1">
    <property type="nucleotide sequence ID" value="NZ_FRFD01000009.1"/>
</dbReference>
<proteinExistence type="predicted"/>
<feature type="domain" description="N-acetyltransferase" evidence="1">
    <location>
        <begin position="335"/>
        <end position="487"/>
    </location>
</feature>
<evidence type="ECO:0000313" key="2">
    <source>
        <dbReference type="EMBL" id="SHO51384.1"/>
    </source>
</evidence>
<dbReference type="Proteomes" id="UP000184612">
    <property type="component" value="Unassembled WGS sequence"/>
</dbReference>
<dbReference type="Gene3D" id="3.40.50.150">
    <property type="entry name" value="Vaccinia Virus protein VP39"/>
    <property type="match status" value="1"/>
</dbReference>
<evidence type="ECO:0000313" key="3">
    <source>
        <dbReference type="Proteomes" id="UP000184612"/>
    </source>
</evidence>
<organism evidence="2 3">
    <name type="scientific">Anaerocolumna xylanovorans DSM 12503</name>
    <dbReference type="NCBI Taxonomy" id="1121345"/>
    <lineage>
        <taxon>Bacteria</taxon>
        <taxon>Bacillati</taxon>
        <taxon>Bacillota</taxon>
        <taxon>Clostridia</taxon>
        <taxon>Lachnospirales</taxon>
        <taxon>Lachnospiraceae</taxon>
        <taxon>Anaerocolumna</taxon>
    </lineage>
</organism>
<keyword evidence="2" id="KW-0808">Transferase</keyword>
<name>A0A1M7YFG4_9FIRM</name>
<dbReference type="SUPFAM" id="SSF55729">
    <property type="entry name" value="Acyl-CoA N-acyltransferases (Nat)"/>
    <property type="match status" value="1"/>
</dbReference>
<dbReference type="Gene3D" id="3.40.630.30">
    <property type="match status" value="1"/>
</dbReference>
<dbReference type="InterPro" id="IPR000182">
    <property type="entry name" value="GNAT_dom"/>
</dbReference>
<evidence type="ECO:0000259" key="1">
    <source>
        <dbReference type="PROSITE" id="PS51186"/>
    </source>
</evidence>
<dbReference type="InterPro" id="IPR016181">
    <property type="entry name" value="Acyl_CoA_acyltransferase"/>
</dbReference>
<dbReference type="AlphaFoldDB" id="A0A1M7YFG4"/>
<dbReference type="PROSITE" id="PS51186">
    <property type="entry name" value="GNAT"/>
    <property type="match status" value="1"/>
</dbReference>
<protein>
    <submittedName>
        <fullName evidence="2">Acetyltransferase (GNAT) family protein</fullName>
    </submittedName>
</protein>
<gene>
    <name evidence="2" type="ORF">SAMN02745217_03163</name>
</gene>
<dbReference type="InterPro" id="IPR029063">
    <property type="entry name" value="SAM-dependent_MTases_sf"/>
</dbReference>
<dbReference type="STRING" id="1121345.SAMN02745217_03163"/>
<dbReference type="Pfam" id="PF00583">
    <property type="entry name" value="Acetyltransf_1"/>
    <property type="match status" value="1"/>
</dbReference>
<sequence length="487" mass="55161">MSNQNELNRITDILLSKESDFGELKRGAEEMYHFFSKIAMVTENAASKETIYLPKGKAIATYWAGVCVNEFMRTCTYLRGIYQAILDCRKHFSGTVHIFYAGCGPFGTLLVPFTTFFNSDEIKITFADINSHSLECLQRVIHELGIEEYVAGIIQDDLTEYKNKQDIPIHMMVTETMNSALQKEPQVAITGRLSPLIGEGGILIPEKVTISAALIDRAKEREYILGNAMGESFIHSLGTVFTLDKETGNIFEEKVIDVPEQLEGGYNVLCLMTDIQVYKEACLTYNQCSLTLPVRVLSIDWNNNEIMGIGFRYQISENPGFVHRCIKKKINAERIFIEEVKTAHKEILFHIFKDIHPELAVFESIPGGQTDMLLKHQFEQEQAHLGREYQNLERSIIILDGIPIGYVYVDMGAEIRLVEIGLLEGCRRKGIGSHVVGDILKKAKFQGKKVSLQVFWFNNAAYEFYKNMGFCMVHNNGPACEMLCQPI</sequence>
<keyword evidence="3" id="KW-1185">Reference proteome</keyword>
<dbReference type="CDD" id="cd04301">
    <property type="entry name" value="NAT_SF"/>
    <property type="match status" value="1"/>
</dbReference>
<dbReference type="GO" id="GO:0016747">
    <property type="term" value="F:acyltransferase activity, transferring groups other than amino-acyl groups"/>
    <property type="evidence" value="ECO:0007669"/>
    <property type="project" value="InterPro"/>
</dbReference>